<evidence type="ECO:0000313" key="3">
    <source>
        <dbReference type="Proteomes" id="UP000708208"/>
    </source>
</evidence>
<accession>A0A8J2JWJ6</accession>
<dbReference type="EMBL" id="CAJVCH010120743">
    <property type="protein sequence ID" value="CAG7725337.1"/>
    <property type="molecule type" value="Genomic_DNA"/>
</dbReference>
<reference evidence="2" key="1">
    <citation type="submission" date="2021-06" db="EMBL/GenBank/DDBJ databases">
        <authorList>
            <person name="Hodson N. C."/>
            <person name="Mongue J. A."/>
            <person name="Jaron S. K."/>
        </authorList>
    </citation>
    <scope>NUCLEOTIDE SEQUENCE</scope>
</reference>
<sequence>MDVQAAPALINLRSAIDTAEVGKRNLEEQLKNLQEEYHQAKKLISTLRRSQVASELEMTEKLKKAKGEALEREMDRKPASTRLSAFSECYPPFASYFG</sequence>
<organism evidence="2 3">
    <name type="scientific">Allacma fusca</name>
    <dbReference type="NCBI Taxonomy" id="39272"/>
    <lineage>
        <taxon>Eukaryota</taxon>
        <taxon>Metazoa</taxon>
        <taxon>Ecdysozoa</taxon>
        <taxon>Arthropoda</taxon>
        <taxon>Hexapoda</taxon>
        <taxon>Collembola</taxon>
        <taxon>Symphypleona</taxon>
        <taxon>Sminthuridae</taxon>
        <taxon>Allacma</taxon>
    </lineage>
</organism>
<comment type="caution">
    <text evidence="2">The sequence shown here is derived from an EMBL/GenBank/DDBJ whole genome shotgun (WGS) entry which is preliminary data.</text>
</comment>
<proteinExistence type="predicted"/>
<feature type="coiled-coil region" evidence="1">
    <location>
        <begin position="9"/>
        <end position="50"/>
    </location>
</feature>
<dbReference type="Proteomes" id="UP000708208">
    <property type="component" value="Unassembled WGS sequence"/>
</dbReference>
<keyword evidence="1" id="KW-0175">Coiled coil</keyword>
<gene>
    <name evidence="2" type="ORF">AFUS01_LOCUS14301</name>
</gene>
<evidence type="ECO:0000256" key="1">
    <source>
        <dbReference type="SAM" id="Coils"/>
    </source>
</evidence>
<evidence type="ECO:0000313" key="2">
    <source>
        <dbReference type="EMBL" id="CAG7725337.1"/>
    </source>
</evidence>
<protein>
    <submittedName>
        <fullName evidence="2">Uncharacterized protein</fullName>
    </submittedName>
</protein>
<keyword evidence="3" id="KW-1185">Reference proteome</keyword>
<dbReference type="AlphaFoldDB" id="A0A8J2JWJ6"/>
<name>A0A8J2JWJ6_9HEXA</name>